<dbReference type="PANTHER" id="PTHR22960">
    <property type="entry name" value="MOLYBDOPTERIN COFACTOR SYNTHESIS PROTEIN A"/>
    <property type="match status" value="1"/>
</dbReference>
<keyword evidence="10" id="KW-0501">Molybdenum cofactor biosynthesis</keyword>
<dbReference type="RefSeq" id="WP_241348447.1">
    <property type="nucleotide sequence ID" value="NZ_JAKZGP010000029.1"/>
</dbReference>
<keyword evidence="5" id="KW-0479">Metal-binding</keyword>
<dbReference type="InterPro" id="IPR010505">
    <property type="entry name" value="MoaA_twitch"/>
</dbReference>
<keyword evidence="3" id="KW-0004">4Fe-4S</keyword>
<dbReference type="PANTHER" id="PTHR22960:SF0">
    <property type="entry name" value="MOLYBDENUM COFACTOR BIOSYNTHESIS PROTEIN 1"/>
    <property type="match status" value="1"/>
</dbReference>
<accession>A0ABS9V276</accession>
<evidence type="ECO:0000256" key="5">
    <source>
        <dbReference type="ARBA" id="ARBA00022723"/>
    </source>
</evidence>
<dbReference type="GO" id="GO:0061798">
    <property type="term" value="F:GTP 3',8'-cyclase activity"/>
    <property type="evidence" value="ECO:0007669"/>
    <property type="project" value="UniProtKB-EC"/>
</dbReference>
<dbReference type="Pfam" id="PF06463">
    <property type="entry name" value="Mob_synth_C"/>
    <property type="match status" value="1"/>
</dbReference>
<keyword evidence="9" id="KW-0342">GTP-binding</keyword>
<evidence type="ECO:0000256" key="7">
    <source>
        <dbReference type="ARBA" id="ARBA00023004"/>
    </source>
</evidence>
<evidence type="ECO:0000313" key="15">
    <source>
        <dbReference type="Proteomes" id="UP001165489"/>
    </source>
</evidence>
<evidence type="ECO:0000256" key="8">
    <source>
        <dbReference type="ARBA" id="ARBA00023014"/>
    </source>
</evidence>
<evidence type="ECO:0000256" key="9">
    <source>
        <dbReference type="ARBA" id="ARBA00023134"/>
    </source>
</evidence>
<evidence type="ECO:0000256" key="2">
    <source>
        <dbReference type="ARBA" id="ARBA00012167"/>
    </source>
</evidence>
<dbReference type="InterPro" id="IPR050105">
    <property type="entry name" value="MoCo_biosynth_MoaA/MoaC"/>
</dbReference>
<dbReference type="PROSITE" id="PS01305">
    <property type="entry name" value="MOAA_NIFB_PQQE"/>
    <property type="match status" value="1"/>
</dbReference>
<keyword evidence="15" id="KW-1185">Reference proteome</keyword>
<proteinExistence type="predicted"/>
<evidence type="ECO:0000259" key="13">
    <source>
        <dbReference type="PROSITE" id="PS51918"/>
    </source>
</evidence>
<dbReference type="Pfam" id="PF04055">
    <property type="entry name" value="Radical_SAM"/>
    <property type="match status" value="1"/>
</dbReference>
<dbReference type="CDD" id="cd01335">
    <property type="entry name" value="Radical_SAM"/>
    <property type="match status" value="1"/>
</dbReference>
<dbReference type="InterPro" id="IPR058240">
    <property type="entry name" value="rSAM_sf"/>
</dbReference>
<comment type="cofactor">
    <cofactor evidence="1">
        <name>[4Fe-4S] cluster</name>
        <dbReference type="ChEBI" id="CHEBI:49883"/>
    </cofactor>
</comment>
<comment type="caution">
    <text evidence="14">The sequence shown here is derived from an EMBL/GenBank/DDBJ whole genome shotgun (WGS) entry which is preliminary data.</text>
</comment>
<feature type="domain" description="Radical SAM core" evidence="13">
    <location>
        <begin position="12"/>
        <end position="239"/>
    </location>
</feature>
<evidence type="ECO:0000256" key="4">
    <source>
        <dbReference type="ARBA" id="ARBA00022691"/>
    </source>
</evidence>
<dbReference type="SFLD" id="SFLDG01067">
    <property type="entry name" value="SPASM/twitch_domain_containing"/>
    <property type="match status" value="1"/>
</dbReference>
<dbReference type="EMBL" id="JAKZGP010000029">
    <property type="protein sequence ID" value="MCH7410078.1"/>
    <property type="molecule type" value="Genomic_DNA"/>
</dbReference>
<dbReference type="EC" id="4.1.99.22" evidence="2"/>
<keyword evidence="7" id="KW-0408">Iron</keyword>
<gene>
    <name evidence="14" type="primary">moaA</name>
    <name evidence="14" type="ORF">MM239_11785</name>
</gene>
<dbReference type="InterPro" id="IPR007197">
    <property type="entry name" value="rSAM"/>
</dbReference>
<protein>
    <recommendedName>
        <fullName evidence="2">GTP 3',8-cyclase</fullName>
        <ecNumber evidence="2">4.1.99.22</ecNumber>
    </recommendedName>
</protein>
<dbReference type="SFLD" id="SFLDS00029">
    <property type="entry name" value="Radical_SAM"/>
    <property type="match status" value="1"/>
</dbReference>
<keyword evidence="6" id="KW-0547">Nucleotide-binding</keyword>
<keyword evidence="11 14" id="KW-0456">Lyase</keyword>
<sequence length="333" mass="37445">MMKEKKVPLEDKHGRVHNYLRISLTDNCNFRCSYCMPEEDIEGMPNAQLMQPNEIYDMAKKFVSLGVDKIRLTGGEPLVRKEFPLILANLSELPVELTLTSNGVLIDKYISNLKASGVKKVNISLDTLSPETFYKLTKRDQFSQVWNNIQLLIKHQFRVKINVVALNGIIEKEILDFVAITKDLPLHVRFIEFMPFAGNLWNKDKVLTAAKMLDIISSKYEISKLQDDPNDTAKAYQANGHAGTFAFITTMSEHFCGTCNRLRLTADGKMKNCLFGKDEMDLLGALRAGKDIEPLVRLAVSKKHAALGGQLSTDYTKASAEKIQNRSMIKIGG</sequence>
<dbReference type="CDD" id="cd21117">
    <property type="entry name" value="Twitch_MoaA"/>
    <property type="match status" value="1"/>
</dbReference>
<evidence type="ECO:0000256" key="12">
    <source>
        <dbReference type="ARBA" id="ARBA00048697"/>
    </source>
</evidence>
<dbReference type="InterPro" id="IPR040064">
    <property type="entry name" value="MoaA-like"/>
</dbReference>
<name>A0ABS9V276_9BACT</name>
<evidence type="ECO:0000256" key="1">
    <source>
        <dbReference type="ARBA" id="ARBA00001966"/>
    </source>
</evidence>
<dbReference type="NCBIfam" id="TIGR02666">
    <property type="entry name" value="moaA"/>
    <property type="match status" value="1"/>
</dbReference>
<evidence type="ECO:0000256" key="6">
    <source>
        <dbReference type="ARBA" id="ARBA00022741"/>
    </source>
</evidence>
<dbReference type="Gene3D" id="3.20.20.70">
    <property type="entry name" value="Aldolase class I"/>
    <property type="match status" value="1"/>
</dbReference>
<dbReference type="SFLD" id="SFLDG01386">
    <property type="entry name" value="main_SPASM_domain-containing"/>
    <property type="match status" value="1"/>
</dbReference>
<evidence type="ECO:0000256" key="11">
    <source>
        <dbReference type="ARBA" id="ARBA00023239"/>
    </source>
</evidence>
<dbReference type="InterPro" id="IPR006638">
    <property type="entry name" value="Elp3/MiaA/NifB-like_rSAM"/>
</dbReference>
<keyword evidence="8" id="KW-0411">Iron-sulfur</keyword>
<dbReference type="SUPFAM" id="SSF102114">
    <property type="entry name" value="Radical SAM enzymes"/>
    <property type="match status" value="1"/>
</dbReference>
<organism evidence="14 15">
    <name type="scientific">Belliella filtrata</name>
    <dbReference type="NCBI Taxonomy" id="2923435"/>
    <lineage>
        <taxon>Bacteria</taxon>
        <taxon>Pseudomonadati</taxon>
        <taxon>Bacteroidota</taxon>
        <taxon>Cytophagia</taxon>
        <taxon>Cytophagales</taxon>
        <taxon>Cyclobacteriaceae</taxon>
        <taxon>Belliella</taxon>
    </lineage>
</organism>
<dbReference type="SMART" id="SM00729">
    <property type="entry name" value="Elp3"/>
    <property type="match status" value="1"/>
</dbReference>
<comment type="catalytic activity">
    <reaction evidence="12">
        <text>GTP + AH2 + S-adenosyl-L-methionine = (8S)-3',8-cyclo-7,8-dihydroguanosine 5'-triphosphate + 5'-deoxyadenosine + L-methionine + A + H(+)</text>
        <dbReference type="Rhea" id="RHEA:49576"/>
        <dbReference type="ChEBI" id="CHEBI:13193"/>
        <dbReference type="ChEBI" id="CHEBI:15378"/>
        <dbReference type="ChEBI" id="CHEBI:17319"/>
        <dbReference type="ChEBI" id="CHEBI:17499"/>
        <dbReference type="ChEBI" id="CHEBI:37565"/>
        <dbReference type="ChEBI" id="CHEBI:57844"/>
        <dbReference type="ChEBI" id="CHEBI:59789"/>
        <dbReference type="ChEBI" id="CHEBI:131766"/>
        <dbReference type="EC" id="4.1.99.22"/>
    </reaction>
</comment>
<dbReference type="InterPro" id="IPR013785">
    <property type="entry name" value="Aldolase_TIM"/>
</dbReference>
<evidence type="ECO:0000313" key="14">
    <source>
        <dbReference type="EMBL" id="MCH7410078.1"/>
    </source>
</evidence>
<dbReference type="InterPro" id="IPR013483">
    <property type="entry name" value="MoaA"/>
</dbReference>
<dbReference type="Proteomes" id="UP001165489">
    <property type="component" value="Unassembled WGS sequence"/>
</dbReference>
<evidence type="ECO:0000256" key="3">
    <source>
        <dbReference type="ARBA" id="ARBA00022485"/>
    </source>
</evidence>
<dbReference type="PROSITE" id="PS51918">
    <property type="entry name" value="RADICAL_SAM"/>
    <property type="match status" value="1"/>
</dbReference>
<dbReference type="InterPro" id="IPR000385">
    <property type="entry name" value="MoaA_NifB_PqqE_Fe-S-bd_CS"/>
</dbReference>
<dbReference type="SFLD" id="SFLDG01383">
    <property type="entry name" value="cyclic_pyranopterin_phosphate"/>
    <property type="match status" value="1"/>
</dbReference>
<evidence type="ECO:0000256" key="10">
    <source>
        <dbReference type="ARBA" id="ARBA00023150"/>
    </source>
</evidence>
<keyword evidence="4" id="KW-0949">S-adenosyl-L-methionine</keyword>
<reference evidence="14" key="1">
    <citation type="submission" date="2022-03" db="EMBL/GenBank/DDBJ databases">
        <title>De novo assembled genomes of Belliella spp. (Cyclobacteriaceae) strains.</title>
        <authorList>
            <person name="Szabo A."/>
            <person name="Korponai K."/>
            <person name="Felfoldi T."/>
        </authorList>
    </citation>
    <scope>NUCLEOTIDE SEQUENCE</scope>
    <source>
        <strain evidence="14">DSM 111904</strain>
    </source>
</reference>